<dbReference type="SUPFAM" id="SSF54637">
    <property type="entry name" value="Thioesterase/thiol ester dehydrase-isomerase"/>
    <property type="match status" value="1"/>
</dbReference>
<protein>
    <submittedName>
        <fullName evidence="2">3-hydroxybutyryl-CoA dehydratase</fullName>
        <ecNumber evidence="2">4.2.1.55</ecNumber>
    </submittedName>
</protein>
<dbReference type="InterPro" id="IPR029069">
    <property type="entry name" value="HotDog_dom_sf"/>
</dbReference>
<dbReference type="Gene3D" id="3.10.129.10">
    <property type="entry name" value="Hotdog Thioesterase"/>
    <property type="match status" value="1"/>
</dbReference>
<keyword evidence="3" id="KW-1185">Reference proteome</keyword>
<dbReference type="GO" id="GO:0016829">
    <property type="term" value="F:lyase activity"/>
    <property type="evidence" value="ECO:0007669"/>
    <property type="project" value="UniProtKB-KW"/>
</dbReference>
<comment type="caution">
    <text evidence="2">The sequence shown here is derived from an EMBL/GenBank/DDBJ whole genome shotgun (WGS) entry which is preliminary data.</text>
</comment>
<evidence type="ECO:0000313" key="3">
    <source>
        <dbReference type="Proteomes" id="UP001549110"/>
    </source>
</evidence>
<dbReference type="PRINTS" id="PR01483">
    <property type="entry name" value="FASYNTHASE"/>
</dbReference>
<accession>A0ABV2EJ35</accession>
<keyword evidence="2" id="KW-0456">Lyase</keyword>
<dbReference type="PANTHER" id="PTHR43437">
    <property type="entry name" value="HYDROXYACYL-THIOESTER DEHYDRATASE TYPE 2, MITOCHONDRIAL-RELATED"/>
    <property type="match status" value="1"/>
</dbReference>
<evidence type="ECO:0000313" key="2">
    <source>
        <dbReference type="EMBL" id="MET3526992.1"/>
    </source>
</evidence>
<dbReference type="Pfam" id="PF01575">
    <property type="entry name" value="MaoC_dehydratas"/>
    <property type="match status" value="1"/>
</dbReference>
<dbReference type="PANTHER" id="PTHR43437:SF3">
    <property type="entry name" value="HYDROXYACYL-THIOESTER DEHYDRATASE TYPE 2, MITOCHONDRIAL"/>
    <property type="match status" value="1"/>
</dbReference>
<proteinExistence type="predicted"/>
<evidence type="ECO:0000259" key="1">
    <source>
        <dbReference type="Pfam" id="PF01575"/>
    </source>
</evidence>
<dbReference type="InterPro" id="IPR002539">
    <property type="entry name" value="MaoC-like_dom"/>
</dbReference>
<feature type="domain" description="MaoC-like" evidence="1">
    <location>
        <begin position="18"/>
        <end position="112"/>
    </location>
</feature>
<name>A0ABV2EJ35_9CAUL</name>
<sequence length="143" mass="15264">MQGLFFEDLTVGQSAETTKIVGTADVEAFAAVSGDTNPVHLDEDYALTTPFQGRIAHGMLSAAYISAVLGTKLPGPGAIYLNQSLRFRRPVKIGDPVVTRVTVQALDERRAHATLATVCQVDGKTVVDGEAVVMVPRRPTSRV</sequence>
<dbReference type="Proteomes" id="UP001549110">
    <property type="component" value="Unassembled WGS sequence"/>
</dbReference>
<dbReference type="InterPro" id="IPR003965">
    <property type="entry name" value="Fatty_acid_synthase"/>
</dbReference>
<reference evidence="2 3" key="1">
    <citation type="submission" date="2024-06" db="EMBL/GenBank/DDBJ databases">
        <title>Genomic Encyclopedia of Type Strains, Phase IV (KMG-IV): sequencing the most valuable type-strain genomes for metagenomic binning, comparative biology and taxonomic classification.</title>
        <authorList>
            <person name="Goeker M."/>
        </authorList>
    </citation>
    <scope>NUCLEOTIDE SEQUENCE [LARGE SCALE GENOMIC DNA]</scope>
    <source>
        <strain evidence="2 3">DSM 17809</strain>
    </source>
</reference>
<dbReference type="RefSeq" id="WP_331932467.1">
    <property type="nucleotide sequence ID" value="NZ_JBEPLU010000001.1"/>
</dbReference>
<dbReference type="EMBL" id="JBEPLU010000001">
    <property type="protein sequence ID" value="MET3526992.1"/>
    <property type="molecule type" value="Genomic_DNA"/>
</dbReference>
<dbReference type="InterPro" id="IPR050965">
    <property type="entry name" value="UPF0336/Enoyl-CoA_hydratase"/>
</dbReference>
<dbReference type="EC" id="4.2.1.55" evidence="2"/>
<dbReference type="CDD" id="cd03449">
    <property type="entry name" value="R_hydratase"/>
    <property type="match status" value="1"/>
</dbReference>
<organism evidence="2 3">
    <name type="scientific">Phenylobacterium koreense</name>
    <dbReference type="NCBI Taxonomy" id="266125"/>
    <lineage>
        <taxon>Bacteria</taxon>
        <taxon>Pseudomonadati</taxon>
        <taxon>Pseudomonadota</taxon>
        <taxon>Alphaproteobacteria</taxon>
        <taxon>Caulobacterales</taxon>
        <taxon>Caulobacteraceae</taxon>
        <taxon>Phenylobacterium</taxon>
    </lineage>
</organism>
<gene>
    <name evidence="2" type="ORF">ABID41_002087</name>
</gene>